<name>E0SRR8_IGNAA</name>
<sequence length="93" mass="10592">MSGICSDVEDNNIRFGDEFYDAIAICIGEGFEVRVRVFDRVDLDDVREILRRLDEFARLRGLKVSRVSIESPSILELVFSLESVDRGEGDGHR</sequence>
<proteinExistence type="predicted"/>
<reference evidence="1 2" key="1">
    <citation type="journal article" date="2010" name="Stand. Genomic Sci.">
        <title>Complete genome sequence of Ignisphaera aggregans type strain (AQ1.S1).</title>
        <authorList>
            <person name="Goker M."/>
            <person name="Held B."/>
            <person name="Lapidus A."/>
            <person name="Nolan M."/>
            <person name="Spring S."/>
            <person name="Yasawong M."/>
            <person name="Lucas S."/>
            <person name="Glavina Del Rio T."/>
            <person name="Tice H."/>
            <person name="Cheng J.F."/>
            <person name="Goodwin L."/>
            <person name="Tapia R."/>
            <person name="Pitluck S."/>
            <person name="Liolios K."/>
            <person name="Ivanova N."/>
            <person name="Mavromatis K."/>
            <person name="Mikhailova N."/>
            <person name="Pati A."/>
            <person name="Chen A."/>
            <person name="Palaniappan K."/>
            <person name="Brambilla E."/>
            <person name="Land M."/>
            <person name="Hauser L."/>
            <person name="Chang Y.J."/>
            <person name="Jeffries C.D."/>
            <person name="Brettin T."/>
            <person name="Detter J.C."/>
            <person name="Han C."/>
            <person name="Rohde M."/>
            <person name="Sikorski J."/>
            <person name="Woyke T."/>
            <person name="Bristow J."/>
            <person name="Eisen J.A."/>
            <person name="Markowitz V."/>
            <person name="Hugenholtz P."/>
            <person name="Kyrpides N.C."/>
            <person name="Klenk H.P."/>
        </authorList>
    </citation>
    <scope>NUCLEOTIDE SEQUENCE [LARGE SCALE GENOMIC DNA]</scope>
    <source>
        <strain evidence="2">DSM 17230 / JCM 13409 / AQ1.S1</strain>
    </source>
</reference>
<dbReference type="STRING" id="583356.Igag_1651"/>
<accession>E0SRR8</accession>
<protein>
    <submittedName>
        <fullName evidence="1">Uncharacterized protein</fullName>
    </submittedName>
</protein>
<organism evidence="1 2">
    <name type="scientific">Ignisphaera aggregans (strain DSM 17230 / JCM 13409 / AQ1.S1)</name>
    <dbReference type="NCBI Taxonomy" id="583356"/>
    <lineage>
        <taxon>Archaea</taxon>
        <taxon>Thermoproteota</taxon>
        <taxon>Thermoprotei</taxon>
        <taxon>Desulfurococcales</taxon>
        <taxon>Desulfurococcaceae</taxon>
        <taxon>Ignisphaera</taxon>
    </lineage>
</organism>
<keyword evidence="2" id="KW-1185">Reference proteome</keyword>
<dbReference type="HOGENOM" id="CLU_2392847_0_0_2"/>
<dbReference type="EMBL" id="CP002098">
    <property type="protein sequence ID" value="ADM28449.1"/>
    <property type="molecule type" value="Genomic_DNA"/>
</dbReference>
<evidence type="ECO:0000313" key="1">
    <source>
        <dbReference type="EMBL" id="ADM28449.1"/>
    </source>
</evidence>
<dbReference type="BioCyc" id="IAGG583356:GHAH-1639-MONOMER"/>
<dbReference type="Proteomes" id="UP000001304">
    <property type="component" value="Chromosome"/>
</dbReference>
<dbReference type="KEGG" id="iag:Igag_1651"/>
<dbReference type="AlphaFoldDB" id="E0SRR8"/>
<evidence type="ECO:0000313" key="2">
    <source>
        <dbReference type="Proteomes" id="UP000001304"/>
    </source>
</evidence>
<gene>
    <name evidence="1" type="ordered locus">Igag_1651</name>
</gene>